<evidence type="ECO:0000313" key="4">
    <source>
        <dbReference type="EMBL" id="CAD7767059.1"/>
    </source>
</evidence>
<protein>
    <submittedName>
        <fullName evidence="4">UDP-3-O-(3-hydroxymyristoyl)glucosamine N-acyltransferase</fullName>
        <ecNumber evidence="4">2.3.1.-</ecNumber>
    </submittedName>
</protein>
<evidence type="ECO:0000256" key="2">
    <source>
        <dbReference type="ARBA" id="ARBA00022679"/>
    </source>
</evidence>
<evidence type="ECO:0000256" key="3">
    <source>
        <dbReference type="ARBA" id="ARBA00023315"/>
    </source>
</evidence>
<dbReference type="Gene3D" id="2.160.10.10">
    <property type="entry name" value="Hexapeptide repeat proteins"/>
    <property type="match status" value="1"/>
</dbReference>
<keyword evidence="2 4" id="KW-0808">Transferase</keyword>
<comment type="similarity">
    <text evidence="1">Belongs to the transferase hexapeptide repeat family.</text>
</comment>
<organism evidence="4 5">
    <name type="scientific">Candidatus Argoarchaeum ethanivorans</name>
    <dbReference type="NCBI Taxonomy" id="2608793"/>
    <lineage>
        <taxon>Archaea</taxon>
        <taxon>Methanobacteriati</taxon>
        <taxon>Methanobacteriota</taxon>
        <taxon>Stenosarchaea group</taxon>
        <taxon>Methanomicrobia</taxon>
        <taxon>Methanosarcinales</taxon>
        <taxon>Methanosarcinales incertae sedis</taxon>
        <taxon>GOM Arc I cluster</taxon>
        <taxon>Candidatus Argoarchaeum</taxon>
    </lineage>
</organism>
<comment type="caution">
    <text evidence="4">The sequence shown here is derived from an EMBL/GenBank/DDBJ whole genome shotgun (WGS) entry which is preliminary data.</text>
</comment>
<dbReference type="SUPFAM" id="SSF51161">
    <property type="entry name" value="Trimeric LpxA-like enzymes"/>
    <property type="match status" value="1"/>
</dbReference>
<keyword evidence="3 4" id="KW-0012">Acyltransferase</keyword>
<sequence>MIKSKKDLKYYIKQDLKSHGLSRIPIIRRFYPNSILFTIKMRKLEYLRNCKRGIIWKLVFWILYFRWKLMGIKLGFSIGLFTFEHGVSIQHHGCIIIHKNVKIGCDCRIHNCVNIGRNIDGVPTIGDNVYIGPGAKIFGNISIGNNVMIGANAVVNKSFPNDVTIAGVPAIIVSKESRIV</sequence>
<dbReference type="Pfam" id="PF00132">
    <property type="entry name" value="Hexapep"/>
    <property type="match status" value="1"/>
</dbReference>
<proteinExistence type="inferred from homology"/>
<dbReference type="AlphaFoldDB" id="A0A812A2A8"/>
<accession>A0A812A2A8</accession>
<name>A0A812A2A8_9EURY</name>
<dbReference type="InterPro" id="IPR045304">
    <property type="entry name" value="LbH_SAT"/>
</dbReference>
<gene>
    <name evidence="4" type="primary">lpxD</name>
    <name evidence="4" type="ORF">DNFNHJIP_00465</name>
</gene>
<dbReference type="PANTHER" id="PTHR42811">
    <property type="entry name" value="SERINE ACETYLTRANSFERASE"/>
    <property type="match status" value="1"/>
</dbReference>
<dbReference type="Proteomes" id="UP000614580">
    <property type="component" value="Unassembled WGS sequence"/>
</dbReference>
<dbReference type="GO" id="GO:0016746">
    <property type="term" value="F:acyltransferase activity"/>
    <property type="evidence" value="ECO:0007669"/>
    <property type="project" value="UniProtKB-KW"/>
</dbReference>
<reference evidence="4" key="1">
    <citation type="submission" date="2020-12" db="EMBL/GenBank/DDBJ databases">
        <authorList>
            <person name="Hahn C.J."/>
            <person name="Laso-Perez R."/>
            <person name="Vulcano F."/>
            <person name="Vaziourakis K.-M."/>
            <person name="Stokke R."/>
            <person name="Steen I.H."/>
            <person name="Teske A."/>
            <person name="Boetius A."/>
            <person name="Liebeke M."/>
            <person name="Amann R."/>
            <person name="Knittel K."/>
        </authorList>
    </citation>
    <scope>NUCLEOTIDE SEQUENCE</scope>
    <source>
        <strain evidence="4">Gfbio:c6db26ca-90af-429b-aeed-0e3e8aed0b5e:GoM-Arc1_AMV-AAA_792_C10</strain>
    </source>
</reference>
<dbReference type="EC" id="2.3.1.-" evidence="4"/>
<dbReference type="InterPro" id="IPR011004">
    <property type="entry name" value="Trimer_LpxA-like_sf"/>
</dbReference>
<evidence type="ECO:0000256" key="1">
    <source>
        <dbReference type="ARBA" id="ARBA00007274"/>
    </source>
</evidence>
<dbReference type="InterPro" id="IPR001451">
    <property type="entry name" value="Hexapep"/>
</dbReference>
<evidence type="ECO:0000313" key="5">
    <source>
        <dbReference type="Proteomes" id="UP000614580"/>
    </source>
</evidence>
<dbReference type="EMBL" id="CAJHZY010000049">
    <property type="protein sequence ID" value="CAD7767059.1"/>
    <property type="molecule type" value="Genomic_DNA"/>
</dbReference>
<dbReference type="CDD" id="cd03354">
    <property type="entry name" value="LbH_SAT"/>
    <property type="match status" value="1"/>
</dbReference>